<feature type="domain" description="Alpha-2-macroglobulin" evidence="5">
    <location>
        <begin position="1137"/>
        <end position="1229"/>
    </location>
</feature>
<dbReference type="Gene3D" id="2.20.130.20">
    <property type="match status" value="1"/>
</dbReference>
<evidence type="ECO:0008006" key="8">
    <source>
        <dbReference type="Google" id="ProtNLM"/>
    </source>
</evidence>
<keyword evidence="3" id="KW-1133">Transmembrane helix</keyword>
<dbReference type="SMART" id="SM01360">
    <property type="entry name" value="A2M"/>
    <property type="match status" value="1"/>
</dbReference>
<keyword evidence="7" id="KW-1185">Reference proteome</keyword>
<feature type="compositionally biased region" description="Basic and acidic residues" evidence="2">
    <location>
        <begin position="1"/>
        <end position="18"/>
    </location>
</feature>
<dbReference type="Pfam" id="PF00207">
    <property type="entry name" value="A2M"/>
    <property type="match status" value="1"/>
</dbReference>
<dbReference type="Pfam" id="PF07703">
    <property type="entry name" value="A2M_BRD"/>
    <property type="match status" value="1"/>
</dbReference>
<evidence type="ECO:0000313" key="6">
    <source>
        <dbReference type="EMBL" id="RLL12397.1"/>
    </source>
</evidence>
<feature type="transmembrane region" description="Helical" evidence="3">
    <location>
        <begin position="61"/>
        <end position="84"/>
    </location>
</feature>
<dbReference type="InterPro" id="IPR032812">
    <property type="entry name" value="SbsA_Ig"/>
</dbReference>
<name>A0A498CZI6_9FIRM</name>
<evidence type="ECO:0000259" key="5">
    <source>
        <dbReference type="SMART" id="SM01360"/>
    </source>
</evidence>
<evidence type="ECO:0000313" key="7">
    <source>
        <dbReference type="Proteomes" id="UP000276301"/>
    </source>
</evidence>
<proteinExistence type="predicted"/>
<dbReference type="GO" id="GO:0004866">
    <property type="term" value="F:endopeptidase inhibitor activity"/>
    <property type="evidence" value="ECO:0007669"/>
    <property type="project" value="InterPro"/>
</dbReference>
<accession>A0A498CZI6</accession>
<dbReference type="EMBL" id="RCHT01000006">
    <property type="protein sequence ID" value="RLL12397.1"/>
    <property type="molecule type" value="Genomic_DNA"/>
</dbReference>
<comment type="caution">
    <text evidence="6">The sequence shown here is derived from an EMBL/GenBank/DDBJ whole genome shotgun (WGS) entry which is preliminary data.</text>
</comment>
<evidence type="ECO:0000256" key="2">
    <source>
        <dbReference type="SAM" id="MobiDB-lite"/>
    </source>
</evidence>
<keyword evidence="1" id="KW-0732">Signal</keyword>
<keyword evidence="3" id="KW-0472">Membrane</keyword>
<evidence type="ECO:0000256" key="1">
    <source>
        <dbReference type="ARBA" id="ARBA00022729"/>
    </source>
</evidence>
<dbReference type="PANTHER" id="PTHR40094:SF1">
    <property type="entry name" value="UBIQUITIN DOMAIN-CONTAINING PROTEIN"/>
    <property type="match status" value="1"/>
</dbReference>
<sequence length="1745" mass="192293">MNDRKGERAMSEFDDNRPQNENGDPSPQEEPRPAPEHSGEDAGAAPPPRDGKKPKLSRPALIALAVLAVFVLIGIVGWCITLSFPKNPVNAPAAPVESEPSGEWNYPSQDAMKTLTVDDFYLPLDGAVRVRCDVPASQNGLSAGFLEEKVTFDPPVEFTVGQEDEKCFLLYVEGGKNLKDARLKISYYNSDYDYETVVDSHFSARVSLGEGAAGIPIEGPIFVEFSDELDPASVAGQVQLRLPSGSDEDAQVAAVPCAVSAEGNLVKLAPETMLDYNTNYSVTVAAGFGSKNGLTLSTGRVMEVRTESRDFSLIMTNRGVNTFHPDDEVALEYQLDTVAKKGREAEVSLCRLGGFDAYVALLLGEEPESAPEAIGQARTEQMKEGLNTVAFPNPGRGYYAVVTTVIDTKTKEPVTDYKAFQVATASLYMQSAQKQMLLWLNDSATGGSLAGHTVRFTQDGKEVASAVTGEDGSAVFSFEPPAYEDPAAAESYYGKGMPPAKPVLFTIYDPSGAPVYADVTRGMTTEAYYYGGDFGRREDRYYAFFYLDRALYRPTDTVHFWGYLKPYRMNRGAMPSAVTVTLDPDGVNQQVRAAVQADGTFTGEFSFEQIVSQDYVVQATIPCTPYTDPYSGEVVSTRVLDSIYIDVKEFTTPAYTIAGEVDGIIYRYGDEVTATITPTFYDGTPLPNYPLEFSLFNPYSGNFEAVRTVATDAQGVARVTFKAGEGVTEGKSSWTPRAGYYYVKIANDGENVTFQGRYVYIPANVMLRPSLRFGADGNASLTVLANRIDLSRVTSREQADGLIGGYYDYNDNYDRKYDVLVGEPVDMQLSFDARYDYYDPKGEYQSGKVGGMVPLTAGRGTREALIEQEFDGSYYAYVSASVSYRANGSEIVAGAYADNGKPWPGDRDAEKEAIRGYTFDIYKNGARKPVQQYEQYLARSFVEADVGDTLRFELRHEGAPVGDANGRMLYTFLQDEIVGRGDAGDGFELTVGQQHANSILVVAAYFDGRDVHAVSNAYVRTKNESMALTVEASTDKEAYRPGEQVTVKAKVTDRAGRPVSGEMVVSVVDEAIFALREQYFDVLNELYGELDFYTYYVYKYTTSAGDIDPFNQSGDGGKGDGDNLAAYDSFRKNFKDTAAFYPLRSDADGDASVTFTLPDNVTSWRITTIAIGDNLYAGSSKTNFAATLPFFVKPVISPKYIAGDEVAVLVQGHGDALSEGDEISYQVRVTGDGVDRTFNETGRAYQPVQLNFGKLAEGEYTVTSTAQFGGMRDTVELPLAVIHSNLELVVNREIDLQKPIDIQAMRYPVTITMYDEEFEPYYLSVSSLLTHYCFRVDQRMSRYVAKRALSSHLEPEQLPQHIRADDGDVAGFQNADGGIGWYVNGPSDPEVTFKILLAAGDEYSKPRMRVYFAAAAEDSSADPVARAAAHAGLAVLDPSHTAKIREILAAGNVPFEEQLYYMAGLAAAGERQEARELYDGIVTPRQRTHGQEKWLEFSNLPKDYQRSAENRRCTTLAWITASELGLSDADAYAYYFARDRWRIGSVLECMIYVANFDRPVPAPAKFSCTAGGETRTVDLGATGRATITLNRGDMEGLAFHGVPDTVRATAYYIGEPSEVGIEQSDTVHVRKDFLPMEGGKYKVTLTVDFEDAASYGYWNVSDWVPSNMRLHTVARQPQSNQFWVNWTQENQKMYFEFYRDERSPSRVLIEYYIQKTYDAEAVVDRAYVICADSGENANTERSTLG</sequence>
<gene>
    <name evidence="6" type="ORF">D4A47_05330</name>
</gene>
<evidence type="ECO:0000256" key="3">
    <source>
        <dbReference type="SAM" id="Phobius"/>
    </source>
</evidence>
<evidence type="ECO:0000259" key="4">
    <source>
        <dbReference type="SMART" id="SM01359"/>
    </source>
</evidence>
<feature type="region of interest" description="Disordered" evidence="2">
    <location>
        <begin position="1"/>
        <end position="55"/>
    </location>
</feature>
<keyword evidence="3" id="KW-0812">Transmembrane</keyword>
<dbReference type="SMART" id="SM01359">
    <property type="entry name" value="A2M_N_2"/>
    <property type="match status" value="1"/>
</dbReference>
<protein>
    <recommendedName>
        <fullName evidence="8">Alpha-2-macroglobulin domain-containing protein</fullName>
    </recommendedName>
</protein>
<dbReference type="InterPro" id="IPR051802">
    <property type="entry name" value="YfhM-like"/>
</dbReference>
<organism evidence="6 7">
    <name type="scientific">Anaerotruncus massiliensis</name>
    <name type="common">ex Liu et al. 2021</name>
    <dbReference type="NCBI Taxonomy" id="2321404"/>
    <lineage>
        <taxon>Bacteria</taxon>
        <taxon>Bacillati</taxon>
        <taxon>Bacillota</taxon>
        <taxon>Clostridia</taxon>
        <taxon>Eubacteriales</taxon>
        <taxon>Oscillospiraceae</taxon>
        <taxon>Anaerotruncus</taxon>
    </lineage>
</organism>
<dbReference type="InterPro" id="IPR001599">
    <property type="entry name" value="Macroglobln_a2"/>
</dbReference>
<dbReference type="InterPro" id="IPR011625">
    <property type="entry name" value="A2M_N_BRD"/>
</dbReference>
<dbReference type="Pfam" id="PF13205">
    <property type="entry name" value="Big_5"/>
    <property type="match status" value="1"/>
</dbReference>
<reference evidence="6 7" key="1">
    <citation type="submission" date="2018-10" db="EMBL/GenBank/DDBJ databases">
        <title>Anaerotruncus faecis sp. nov., isolated from human feces.</title>
        <authorList>
            <person name="Wang Y.-J."/>
        </authorList>
    </citation>
    <scope>NUCLEOTIDE SEQUENCE [LARGE SCALE GENOMIC DNA]</scope>
    <source>
        <strain evidence="6 7">22A2-44</strain>
    </source>
</reference>
<dbReference type="PANTHER" id="PTHR40094">
    <property type="entry name" value="ALPHA-2-MACROGLOBULIN HOMOLOG"/>
    <property type="match status" value="1"/>
</dbReference>
<feature type="compositionally biased region" description="Basic and acidic residues" evidence="2">
    <location>
        <begin position="29"/>
        <end position="40"/>
    </location>
</feature>
<dbReference type="Proteomes" id="UP000276301">
    <property type="component" value="Unassembled WGS sequence"/>
</dbReference>
<feature type="domain" description="Alpha-2-macroglobulin bait region" evidence="4">
    <location>
        <begin position="935"/>
        <end position="1075"/>
    </location>
</feature>